<feature type="transmembrane region" description="Helical" evidence="1">
    <location>
        <begin position="879"/>
        <end position="901"/>
    </location>
</feature>
<dbReference type="SUPFAM" id="SSF82714">
    <property type="entry name" value="Multidrug efflux transporter AcrB TolC docking domain, DN and DC subdomains"/>
    <property type="match status" value="1"/>
</dbReference>
<dbReference type="PRINTS" id="PR00702">
    <property type="entry name" value="ACRIFLAVINRP"/>
</dbReference>
<feature type="transmembrane region" description="Helical" evidence="1">
    <location>
        <begin position="358"/>
        <end position="377"/>
    </location>
</feature>
<feature type="transmembrane region" description="Helical" evidence="1">
    <location>
        <begin position="998"/>
        <end position="1023"/>
    </location>
</feature>
<dbReference type="OrthoDB" id="9798415at2"/>
<dbReference type="GO" id="GO:0042910">
    <property type="term" value="F:xenobiotic transmembrane transporter activity"/>
    <property type="evidence" value="ECO:0007669"/>
    <property type="project" value="TreeGrafter"/>
</dbReference>
<dbReference type="Gene3D" id="3.30.70.1440">
    <property type="entry name" value="Multidrug efflux transporter AcrB pore domain"/>
    <property type="match status" value="1"/>
</dbReference>
<dbReference type="Pfam" id="PF00873">
    <property type="entry name" value="ACR_tran"/>
    <property type="match status" value="1"/>
</dbReference>
<feature type="transmembrane region" description="Helical" evidence="1">
    <location>
        <begin position="428"/>
        <end position="448"/>
    </location>
</feature>
<dbReference type="PANTHER" id="PTHR32063:SF0">
    <property type="entry name" value="SWARMING MOTILITY PROTEIN SWRC"/>
    <property type="match status" value="1"/>
</dbReference>
<feature type="transmembrane region" description="Helical" evidence="1">
    <location>
        <begin position="383"/>
        <end position="407"/>
    </location>
</feature>
<feature type="transmembrane region" description="Helical" evidence="1">
    <location>
        <begin position="530"/>
        <end position="550"/>
    </location>
</feature>
<dbReference type="Gene3D" id="3.30.70.1320">
    <property type="entry name" value="Multidrug efflux transporter AcrB pore domain like"/>
    <property type="match status" value="1"/>
</dbReference>
<dbReference type="InterPro" id="IPR027463">
    <property type="entry name" value="AcrB_DN_DC_subdom"/>
</dbReference>
<dbReference type="AlphaFoldDB" id="A0A2R8A7P1"/>
<dbReference type="Gene3D" id="3.30.2090.10">
    <property type="entry name" value="Multidrug efflux transporter AcrB TolC docking domain, DN and DC subdomains"/>
    <property type="match status" value="2"/>
</dbReference>
<dbReference type="RefSeq" id="WP_108780971.1">
    <property type="nucleotide sequence ID" value="NZ_OMKW01000001.1"/>
</dbReference>
<feature type="transmembrane region" description="Helical" evidence="1">
    <location>
        <begin position="958"/>
        <end position="978"/>
    </location>
</feature>
<feature type="transmembrane region" description="Helical" evidence="1">
    <location>
        <begin position="460"/>
        <end position="487"/>
    </location>
</feature>
<dbReference type="SUPFAM" id="SSF82693">
    <property type="entry name" value="Multidrug efflux transporter AcrB pore domain, PN1, PN2, PC1 and PC2 subdomains"/>
    <property type="match status" value="2"/>
</dbReference>
<keyword evidence="3" id="KW-1185">Reference proteome</keyword>
<keyword evidence="1" id="KW-0812">Transmembrane</keyword>
<feature type="transmembrane region" description="Helical" evidence="1">
    <location>
        <begin position="332"/>
        <end position="351"/>
    </location>
</feature>
<organism evidence="2 3">
    <name type="scientific">Pontivivens insulae</name>
    <dbReference type="NCBI Taxonomy" id="1639689"/>
    <lineage>
        <taxon>Bacteria</taxon>
        <taxon>Pseudomonadati</taxon>
        <taxon>Pseudomonadota</taxon>
        <taxon>Alphaproteobacteria</taxon>
        <taxon>Rhodobacterales</taxon>
        <taxon>Paracoccaceae</taxon>
        <taxon>Pontivivens</taxon>
    </lineage>
</organism>
<dbReference type="Proteomes" id="UP000244932">
    <property type="component" value="Unassembled WGS sequence"/>
</dbReference>
<reference evidence="2 3" key="1">
    <citation type="submission" date="2018-03" db="EMBL/GenBank/DDBJ databases">
        <authorList>
            <person name="Keele B.F."/>
        </authorList>
    </citation>
    <scope>NUCLEOTIDE SEQUENCE [LARGE SCALE GENOMIC DNA]</scope>
    <source>
        <strain evidence="2 3">CeCT 8812</strain>
    </source>
</reference>
<proteinExistence type="predicted"/>
<name>A0A2R8A7P1_9RHOB</name>
<dbReference type="Gene3D" id="3.30.70.1430">
    <property type="entry name" value="Multidrug efflux transporter AcrB pore domain"/>
    <property type="match status" value="2"/>
</dbReference>
<dbReference type="GO" id="GO:0005886">
    <property type="term" value="C:plasma membrane"/>
    <property type="evidence" value="ECO:0007669"/>
    <property type="project" value="TreeGrafter"/>
</dbReference>
<gene>
    <name evidence="2" type="primary">mdtB</name>
    <name evidence="2" type="ORF">POI8812_00547</name>
</gene>
<dbReference type="Gene3D" id="1.20.1640.10">
    <property type="entry name" value="Multidrug efflux transporter AcrB transmembrane domain"/>
    <property type="match status" value="2"/>
</dbReference>
<accession>A0A2R8A7P1</accession>
<protein>
    <submittedName>
        <fullName evidence="2">Multidrug resistance protein MdtB</fullName>
    </submittedName>
</protein>
<dbReference type="EMBL" id="OMKW01000001">
    <property type="protein sequence ID" value="SPF28249.1"/>
    <property type="molecule type" value="Genomic_DNA"/>
</dbReference>
<evidence type="ECO:0000313" key="2">
    <source>
        <dbReference type="EMBL" id="SPF28249.1"/>
    </source>
</evidence>
<evidence type="ECO:0000256" key="1">
    <source>
        <dbReference type="SAM" id="Phobius"/>
    </source>
</evidence>
<keyword evidence="1" id="KW-1133">Transmembrane helix</keyword>
<sequence>MNAIIDAAFARTRTVTLLLIITLLTGALSYVTIPKESSPEIPIPIIYVVTTLDGISPEDSERLLVEPLETELASITGLDQISGSAGEGYGSVTLEFEPGFDAQEAMTKVREAVDRAQTELPSDASEPSVNEVNTALFPILSAILSGPVPERTLNTISEDLKDQIEGIEGVLEVDIGGARTELLEVLIDPTVFETYNLSFDELISQISRNNLLIAAGAIETGAGRIVLKVPGLIEDVADVMAMPVLVRGDTVVTFADVATVRRTYQDPSSFARIDGQPALALDIKKRVGANIIETVAAVQALIEDQSQYWPDSVEITYILDESEQVESLLTDLEANVIAAIILVMIVIVWALGLRSAILVGLAIPGAFLAGVTALMAMGYTMNIVVLFALILVVGMLVDGAIVTTELADRRLQEGETPKAAYAFAAKRMAWPIIASTATTLSVFFPLLFWQGTIGEFMKFLPITVILTLTASLFMALIFIPVMGGLIGKRQPQTAKAKAALYAAENGDPREIGGLTGLYVRLLERAILRPVTTLLLAFALLLGGFGLYGQFGNGVSFFPSVEPDFMQVEVRSRDNFSIYERDALVRRVEDRLIEYPEIASVYARSSIGGQDNAEVIGTLTLEMTEWDTRRPAAIIGEDIRQDMSDIAGIDVQVQTESDGPAAGKPINLRILSRNIDVRNEAVDQVLTMMDEIGGFTDVTDTRPLPGVEWRIRMSRSEAARFGADVNVLGQAIRMLTQGITVADYRPDDADGPIDIKVRFPSADRTLEELQGLRVPTSVGLIPIANFVSFEPAPRTGTIKRIDQQQVVTIEANVAPGMLVNDQIVALRSALEGTELPDGANWSFAGEAEDQQDAMIFLVGAFLTALGLMFAILITQFNSFWQAFVVMSAIIFSIAGVLLGLLITGRPFGIVMGGIGVIALAGIVVNNNIVLIDTYNDLKRSGQSPLEAALRTGAQRLRPVMLTSVTTALGLMPMVLGLNIDFFTREIVQGAPSTQWWIELSTAIVGGLVAATLMTLIVTPAMLLLREKRAKRAEPTALPSTV</sequence>
<dbReference type="PANTHER" id="PTHR32063">
    <property type="match status" value="1"/>
</dbReference>
<dbReference type="InterPro" id="IPR001036">
    <property type="entry name" value="Acrflvin-R"/>
</dbReference>
<keyword evidence="1" id="KW-0472">Membrane</keyword>
<dbReference type="SUPFAM" id="SSF82866">
    <property type="entry name" value="Multidrug efflux transporter AcrB transmembrane domain"/>
    <property type="match status" value="2"/>
</dbReference>
<evidence type="ECO:0000313" key="3">
    <source>
        <dbReference type="Proteomes" id="UP000244932"/>
    </source>
</evidence>
<feature type="transmembrane region" description="Helical" evidence="1">
    <location>
        <begin position="852"/>
        <end position="872"/>
    </location>
</feature>
<feature type="transmembrane region" description="Helical" evidence="1">
    <location>
        <begin position="907"/>
        <end position="929"/>
    </location>
</feature>